<gene>
    <name evidence="2" type="ORF">CLV54_0295</name>
</gene>
<dbReference type="Pfam" id="PF10990">
    <property type="entry name" value="DUF2809"/>
    <property type="match status" value="1"/>
</dbReference>
<dbReference type="Proteomes" id="UP000230161">
    <property type="component" value="Unassembled WGS sequence"/>
</dbReference>
<keyword evidence="3" id="KW-1185">Reference proteome</keyword>
<sequence length="117" mass="11932">MVVVAAGLGVHLAVPGVVGDALADALYAVLVYLIVALIAPRLRTVVTAAIAFALCAAVELLQLTGLPEALTGLWAPFRLLLGTTFSAADLLAYAGGVVVVALVDAGARRRARRTAAR</sequence>
<proteinExistence type="predicted"/>
<evidence type="ECO:0000313" key="2">
    <source>
        <dbReference type="EMBL" id="PJJ65266.1"/>
    </source>
</evidence>
<feature type="transmembrane region" description="Helical" evidence="1">
    <location>
        <begin position="25"/>
        <end position="42"/>
    </location>
</feature>
<evidence type="ECO:0000313" key="3">
    <source>
        <dbReference type="Proteomes" id="UP000230161"/>
    </source>
</evidence>
<protein>
    <submittedName>
        <fullName evidence="2">Uncharacterized protein DUF2809</fullName>
    </submittedName>
</protein>
<evidence type="ECO:0000256" key="1">
    <source>
        <dbReference type="SAM" id="Phobius"/>
    </source>
</evidence>
<accession>A0A2M9C415</accession>
<dbReference type="InterPro" id="IPR021257">
    <property type="entry name" value="DUF2809"/>
</dbReference>
<dbReference type="AlphaFoldDB" id="A0A2M9C415"/>
<keyword evidence="1" id="KW-1133">Transmembrane helix</keyword>
<reference evidence="2 3" key="1">
    <citation type="submission" date="2017-11" db="EMBL/GenBank/DDBJ databases">
        <title>Genomic Encyclopedia of Archaeal and Bacterial Type Strains, Phase II (KMG-II): From Individual Species to Whole Genera.</title>
        <authorList>
            <person name="Goeker M."/>
        </authorList>
    </citation>
    <scope>NUCLEOTIDE SEQUENCE [LARGE SCALE GENOMIC DNA]</scope>
    <source>
        <strain evidence="2 3">DSM 25625</strain>
    </source>
</reference>
<dbReference type="EMBL" id="PGFB01000001">
    <property type="protein sequence ID" value="PJJ65266.1"/>
    <property type="molecule type" value="Genomic_DNA"/>
</dbReference>
<keyword evidence="1" id="KW-0812">Transmembrane</keyword>
<keyword evidence="1" id="KW-0472">Membrane</keyword>
<feature type="transmembrane region" description="Helical" evidence="1">
    <location>
        <begin position="90"/>
        <end position="107"/>
    </location>
</feature>
<name>A0A2M9C415_9MICO</name>
<organism evidence="2 3">
    <name type="scientific">Compostimonas suwonensis</name>
    <dbReference type="NCBI Taxonomy" id="1048394"/>
    <lineage>
        <taxon>Bacteria</taxon>
        <taxon>Bacillati</taxon>
        <taxon>Actinomycetota</taxon>
        <taxon>Actinomycetes</taxon>
        <taxon>Micrococcales</taxon>
        <taxon>Microbacteriaceae</taxon>
        <taxon>Compostimonas</taxon>
    </lineage>
</organism>
<feature type="transmembrane region" description="Helical" evidence="1">
    <location>
        <begin position="49"/>
        <end position="70"/>
    </location>
</feature>
<comment type="caution">
    <text evidence="2">The sequence shown here is derived from an EMBL/GenBank/DDBJ whole genome shotgun (WGS) entry which is preliminary data.</text>
</comment>